<evidence type="ECO:0000256" key="1">
    <source>
        <dbReference type="ARBA" id="ARBA00011062"/>
    </source>
</evidence>
<dbReference type="InterPro" id="IPR002828">
    <property type="entry name" value="SurE-like_Pase/nucleotidase"/>
</dbReference>
<dbReference type="Pfam" id="PF01975">
    <property type="entry name" value="SurE"/>
    <property type="match status" value="1"/>
</dbReference>
<feature type="signal peptide" evidence="4">
    <location>
        <begin position="1"/>
        <end position="33"/>
    </location>
</feature>
<accession>A0A1M2W4F3</accession>
<dbReference type="InterPro" id="IPR030048">
    <property type="entry name" value="SurE"/>
</dbReference>
<dbReference type="OMA" id="VANGCEY"/>
<dbReference type="Gene3D" id="3.40.1210.10">
    <property type="entry name" value="Survival protein SurE-like phosphatase/nucleotidase"/>
    <property type="match status" value="1"/>
</dbReference>
<name>A0A1M2W4F3_TRAPU</name>
<evidence type="ECO:0000256" key="3">
    <source>
        <dbReference type="ARBA" id="ARBA00022801"/>
    </source>
</evidence>
<dbReference type="EMBL" id="MNAD01000250">
    <property type="protein sequence ID" value="OJT14729.1"/>
    <property type="molecule type" value="Genomic_DNA"/>
</dbReference>
<evidence type="ECO:0000313" key="7">
    <source>
        <dbReference type="Proteomes" id="UP000184267"/>
    </source>
</evidence>
<evidence type="ECO:0000256" key="4">
    <source>
        <dbReference type="SAM" id="SignalP"/>
    </source>
</evidence>
<keyword evidence="3" id="KW-0378">Hydrolase</keyword>
<keyword evidence="2" id="KW-0479">Metal-binding</keyword>
<protein>
    <submittedName>
        <fullName evidence="6">Acid phosphatase</fullName>
    </submittedName>
</protein>
<proteinExistence type="inferred from homology"/>
<feature type="chain" id="PRO_5012205768" evidence="4">
    <location>
        <begin position="34"/>
        <end position="339"/>
    </location>
</feature>
<comment type="similarity">
    <text evidence="1">Belongs to the SurE nucleotidase family.</text>
</comment>
<dbReference type="GO" id="GO:0046872">
    <property type="term" value="F:metal ion binding"/>
    <property type="evidence" value="ECO:0007669"/>
    <property type="project" value="UniProtKB-KW"/>
</dbReference>
<evidence type="ECO:0000259" key="5">
    <source>
        <dbReference type="Pfam" id="PF01975"/>
    </source>
</evidence>
<dbReference type="OrthoDB" id="4018688at2759"/>
<feature type="domain" description="Survival protein SurE-like phosphatase/nucleotidase" evidence="5">
    <location>
        <begin position="44"/>
        <end position="245"/>
    </location>
</feature>
<reference evidence="6 7" key="1">
    <citation type="submission" date="2016-10" db="EMBL/GenBank/DDBJ databases">
        <title>Genome sequence of the basidiomycete white-rot fungus Trametes pubescens.</title>
        <authorList>
            <person name="Makela M.R."/>
            <person name="Granchi Z."/>
            <person name="Peng M."/>
            <person name="De Vries R.P."/>
            <person name="Grigoriev I."/>
            <person name="Riley R."/>
            <person name="Hilden K."/>
        </authorList>
    </citation>
    <scope>NUCLEOTIDE SEQUENCE [LARGE SCALE GENOMIC DNA]</scope>
    <source>
        <strain evidence="6 7">FBCC735</strain>
    </source>
</reference>
<dbReference type="GO" id="GO:0008252">
    <property type="term" value="F:nucleotidase activity"/>
    <property type="evidence" value="ECO:0007669"/>
    <property type="project" value="InterPro"/>
</dbReference>
<dbReference type="AlphaFoldDB" id="A0A1M2W4F3"/>
<evidence type="ECO:0000256" key="2">
    <source>
        <dbReference type="ARBA" id="ARBA00022723"/>
    </source>
</evidence>
<dbReference type="PANTHER" id="PTHR30457:SF0">
    <property type="entry name" value="PHOSPHATASE, PUTATIVE (AFU_ORTHOLOGUE AFUA_4G01070)-RELATED"/>
    <property type="match status" value="1"/>
</dbReference>
<evidence type="ECO:0000313" key="6">
    <source>
        <dbReference type="EMBL" id="OJT14729.1"/>
    </source>
</evidence>
<dbReference type="SUPFAM" id="SSF64167">
    <property type="entry name" value="SurE-like"/>
    <property type="match status" value="1"/>
</dbReference>
<keyword evidence="4" id="KW-0732">Signal</keyword>
<comment type="caution">
    <text evidence="6">The sequence shown here is derived from an EMBL/GenBank/DDBJ whole genome shotgun (WGS) entry which is preliminary data.</text>
</comment>
<organism evidence="6 7">
    <name type="scientific">Trametes pubescens</name>
    <name type="common">White-rot fungus</name>
    <dbReference type="NCBI Taxonomy" id="154538"/>
    <lineage>
        <taxon>Eukaryota</taxon>
        <taxon>Fungi</taxon>
        <taxon>Dikarya</taxon>
        <taxon>Basidiomycota</taxon>
        <taxon>Agaricomycotina</taxon>
        <taxon>Agaricomycetes</taxon>
        <taxon>Polyporales</taxon>
        <taxon>Polyporaceae</taxon>
        <taxon>Trametes</taxon>
    </lineage>
</organism>
<keyword evidence="7" id="KW-1185">Reference proteome</keyword>
<dbReference type="STRING" id="154538.A0A1M2W4F3"/>
<gene>
    <name evidence="6" type="ORF">TRAPUB_8708</name>
</gene>
<sequence>MGNCCKPPRTKIRSWTQLTSCLVLALSTAVTIADARAAASAPKVVLTNDDGWAVAQIRAQRDALVAAGFNVVLSAPAENESGTGSSTATPVTLKQPCEFNTCPTGSPAEGFNASDTRLNYVNSFPVDAVRFGIQTLAPKFFGSAPDFVVSGPNVGTNLGTVTQNSGTVGAACEAAKEGIPSVAFSASSLSQVSYTTLTSAPTSPGTRSALIYATLTTNLTSILLGTNHVANPILPAGITLNVNFGRTTFSSSGVPSGDCAAAGDFQWVFTRILPAGAGTKDVQTCGSTVLPDERTVVDAGCFASVSVMDASTKADVDAATQGVVLQRLAPSGLLSCFDG</sequence>
<dbReference type="PANTHER" id="PTHR30457">
    <property type="entry name" value="5'-NUCLEOTIDASE SURE"/>
    <property type="match status" value="1"/>
</dbReference>
<dbReference type="Proteomes" id="UP000184267">
    <property type="component" value="Unassembled WGS sequence"/>
</dbReference>
<dbReference type="InterPro" id="IPR036523">
    <property type="entry name" value="SurE-like_sf"/>
</dbReference>